<dbReference type="GO" id="GO:0000287">
    <property type="term" value="F:magnesium ion binding"/>
    <property type="evidence" value="ECO:0007669"/>
    <property type="project" value="TreeGrafter"/>
</dbReference>
<feature type="transmembrane region" description="Helical" evidence="6">
    <location>
        <begin position="1509"/>
        <end position="1532"/>
    </location>
</feature>
<dbReference type="GO" id="GO:0015087">
    <property type="term" value="F:cobalt ion transmembrane transporter activity"/>
    <property type="evidence" value="ECO:0007669"/>
    <property type="project" value="TreeGrafter"/>
</dbReference>
<name>A0A6G1KY64_9PEZI</name>
<proteinExistence type="predicted"/>
<feature type="compositionally biased region" description="Low complexity" evidence="5">
    <location>
        <begin position="861"/>
        <end position="883"/>
    </location>
</feature>
<evidence type="ECO:0000256" key="3">
    <source>
        <dbReference type="ARBA" id="ARBA00022989"/>
    </source>
</evidence>
<dbReference type="PANTHER" id="PTHR46494">
    <property type="entry name" value="CORA FAMILY METAL ION TRANSPORTER (EUROFUNG)"/>
    <property type="match status" value="1"/>
</dbReference>
<feature type="region of interest" description="Disordered" evidence="5">
    <location>
        <begin position="923"/>
        <end position="953"/>
    </location>
</feature>
<feature type="region of interest" description="Disordered" evidence="5">
    <location>
        <begin position="801"/>
        <end position="910"/>
    </location>
</feature>
<dbReference type="GO" id="GO:0005886">
    <property type="term" value="C:plasma membrane"/>
    <property type="evidence" value="ECO:0007669"/>
    <property type="project" value="UniProtKB-SubCell"/>
</dbReference>
<feature type="compositionally biased region" description="Basic and acidic residues" evidence="5">
    <location>
        <begin position="841"/>
        <end position="855"/>
    </location>
</feature>
<dbReference type="GO" id="GO:0015095">
    <property type="term" value="F:magnesium ion transmembrane transporter activity"/>
    <property type="evidence" value="ECO:0007669"/>
    <property type="project" value="TreeGrafter"/>
</dbReference>
<feature type="compositionally biased region" description="Basic and acidic residues" evidence="5">
    <location>
        <begin position="967"/>
        <end position="977"/>
    </location>
</feature>
<gene>
    <name evidence="8" type="ORF">EJ03DRAFT_354667</name>
</gene>
<evidence type="ECO:0000256" key="5">
    <source>
        <dbReference type="SAM" id="MobiDB-lite"/>
    </source>
</evidence>
<keyword evidence="2 6" id="KW-0812">Transmembrane</keyword>
<dbReference type="Pfam" id="PF26118">
    <property type="entry name" value="DUF8035"/>
    <property type="match status" value="1"/>
</dbReference>
<keyword evidence="4 6" id="KW-0472">Membrane</keyword>
<reference evidence="8" key="1">
    <citation type="journal article" date="2020" name="Stud. Mycol.">
        <title>101 Dothideomycetes genomes: a test case for predicting lifestyles and emergence of pathogens.</title>
        <authorList>
            <person name="Haridas S."/>
            <person name="Albert R."/>
            <person name="Binder M."/>
            <person name="Bloem J."/>
            <person name="Labutti K."/>
            <person name="Salamov A."/>
            <person name="Andreopoulos B."/>
            <person name="Baker S."/>
            <person name="Barry K."/>
            <person name="Bills G."/>
            <person name="Bluhm B."/>
            <person name="Cannon C."/>
            <person name="Castanera R."/>
            <person name="Culley D."/>
            <person name="Daum C."/>
            <person name="Ezra D."/>
            <person name="Gonzalez J."/>
            <person name="Henrissat B."/>
            <person name="Kuo A."/>
            <person name="Liang C."/>
            <person name="Lipzen A."/>
            <person name="Lutzoni F."/>
            <person name="Magnuson J."/>
            <person name="Mondo S."/>
            <person name="Nolan M."/>
            <person name="Ohm R."/>
            <person name="Pangilinan J."/>
            <person name="Park H.-J."/>
            <person name="Ramirez L."/>
            <person name="Alfaro M."/>
            <person name="Sun H."/>
            <person name="Tritt A."/>
            <person name="Yoshinaga Y."/>
            <person name="Zwiers L.-H."/>
            <person name="Turgeon B."/>
            <person name="Goodwin S."/>
            <person name="Spatafora J."/>
            <person name="Crous P."/>
            <person name="Grigoriev I."/>
        </authorList>
    </citation>
    <scope>NUCLEOTIDE SEQUENCE</scope>
    <source>
        <strain evidence="8">CBS 116005</strain>
    </source>
</reference>
<keyword evidence="3 6" id="KW-1133">Transmembrane helix</keyword>
<feature type="compositionally biased region" description="Acidic residues" evidence="5">
    <location>
        <begin position="1"/>
        <end position="13"/>
    </location>
</feature>
<feature type="compositionally biased region" description="Polar residues" evidence="5">
    <location>
        <begin position="253"/>
        <end position="262"/>
    </location>
</feature>
<evidence type="ECO:0000256" key="1">
    <source>
        <dbReference type="ARBA" id="ARBA00004651"/>
    </source>
</evidence>
<feature type="compositionally biased region" description="Polar residues" evidence="5">
    <location>
        <begin position="200"/>
        <end position="210"/>
    </location>
</feature>
<dbReference type="InterPro" id="IPR002523">
    <property type="entry name" value="MgTranspt_CorA/ZnTranspt_ZntB"/>
</dbReference>
<dbReference type="EMBL" id="ML995887">
    <property type="protein sequence ID" value="KAF2765613.1"/>
    <property type="molecule type" value="Genomic_DNA"/>
</dbReference>
<feature type="compositionally biased region" description="Low complexity" evidence="5">
    <location>
        <begin position="646"/>
        <end position="663"/>
    </location>
</feature>
<evidence type="ECO:0000313" key="8">
    <source>
        <dbReference type="EMBL" id="KAF2765613.1"/>
    </source>
</evidence>
<dbReference type="OrthoDB" id="5430750at2759"/>
<feature type="compositionally biased region" description="Basic residues" evidence="5">
    <location>
        <begin position="213"/>
        <end position="222"/>
    </location>
</feature>
<dbReference type="Proteomes" id="UP000799436">
    <property type="component" value="Unassembled WGS sequence"/>
</dbReference>
<dbReference type="Pfam" id="PF01544">
    <property type="entry name" value="CorA"/>
    <property type="match status" value="1"/>
</dbReference>
<keyword evidence="9" id="KW-1185">Reference proteome</keyword>
<feature type="region of interest" description="Disordered" evidence="5">
    <location>
        <begin position="200"/>
        <end position="297"/>
    </location>
</feature>
<evidence type="ECO:0000259" key="7">
    <source>
        <dbReference type="Pfam" id="PF26118"/>
    </source>
</evidence>
<feature type="region of interest" description="Disordered" evidence="5">
    <location>
        <begin position="1"/>
        <end position="26"/>
    </location>
</feature>
<feature type="region of interest" description="Disordered" evidence="5">
    <location>
        <begin position="43"/>
        <end position="142"/>
    </location>
</feature>
<protein>
    <recommendedName>
        <fullName evidence="7">DUF8035 domain-containing protein</fullName>
    </recommendedName>
</protein>
<evidence type="ECO:0000313" key="9">
    <source>
        <dbReference type="Proteomes" id="UP000799436"/>
    </source>
</evidence>
<accession>A0A6G1KY64</accession>
<sequence length="1620" mass="179066">MVIVEEYDGEEDSLGPVHDPATDSSDHEVYVNTGRIHFQLDNSQGNEISHKPNGDNEVPAPPVGSTKENLETLAGDRADGKSIRPQGTNQLPSAPTFEDLQGEVRHPNPTASLFAAGTEADASARATRDPSGPVDDHIQRQRPEIQLRLNKGRTTIPKRLVHREALSALAYPFVEEKDVFVLKVPLSKDEIDELIKNSKSYGEGSASTDNARSRQRRPRRRSISSSSSTASLFTHSTDDGIESARRSLRSHSTDISNIASTDSSDESDAPTQSTHSDSTRRHSRPSPSSQIPFPPASYLPPYYRRPVGEDGQCLAHDVPLRDVKWPSSWTANSQKLPAHHTAKHVLAATQHSENDGTFIDLSFNQTPGVSDIMQWIHVQEARVTLDRLNCLVQALPGLTKEERLVAEKLLHDQRTKRSTTNGIQAHQLPATVVRYDSWDDFPSSDYRTASVTLLAFSIFITQHESVLVDQSQCSKKPLIQTLYPYEDAFDLDRRQVFTSHSASGKELLYTSHVFVLTFTNLLLTFSEVSAATLSEPIVKSTELHEKVARSPQFAAVRTPLGTIVNIEIDRFTSYLDLREQIKLRCLLSDSDVFVLRSPDGSVLDASKWLEIPASLDTPVIEIEVDVFAAQTPDTSIVAQVADITDPSSETEASPSSESNSVASLDKDTRQDTRSSTTSRRRYNNARTTQSEPGFHYRRDGTIISVPYRSKGAYSEAMPSQRSVLKNSRDVQFKHESRKSAPSDAAIAYGNFGNKMRPFMNDPSLRSPVLRPEIYNVRLEVLKENVASFRLEGSPLSSALVRTNSDRSARRVRGQYTSRLGKGDTRKAERKKTRAQITNSGFEREDGRDLPPRKADNGTGMISEGSAAGRASSSAIISFQGSSAPPQENNVDAATSPSSTADITPLHNNQAKVRDSHRIFKPLEPQQATSGGATLESRHVEDTGQAADTSSWKEKALSRSLFLPHLLETPDGRKDDSASRPWPPEADLGGESQNNTAVGSNQVQHFAQNSCQYTKHKSDRCHHYRAKVPPIFVWGSGHLRSDPGLRWIYDSILKGCHERLSQARKEDNLHSMYTRAYAVDMTTLAAVLNLGGIKHSHDQEARLLTGRGSALAASLVTYTGCVLELFVTIDVPAEPLYKVWGTLARMQESIRSTTAVSHLVLKDPRTCDKIAEKCGVPKPSLRVDPGHQCNSLAFASLEDAVQHLQRFHYAPGCAPTFAVLKSFVAEEKADRRRSRLISLLGVLQQYHQYLEAFFEGVEDIVLSVATADATTRTQLKLTVSLVRSFESFVHTHVKFAQLFGVIDRSRRSSSGRDLSLRFLNKLPGLKREAAGMCDKSLETLRTAYHEIVVLSRVKASIAAVELSHVGMPSLVAAMLYNAQASIFTEGDNVVQQYERCVVKLQFQVNRFPRKKQLQQIHRLQEELAAVRQIIGSSAQIVKNYMTILSPDTFRMVPPTRTTTFPIEAGLLNRALYNAHDHLNALSVLQHRANGLADQVKRSVEVMEEDHGKAILTFTVVTTIFLPLSFLTGFFGMNTSDIRNMQQGQATFWAVAVPFTIVVASAILFLAFKGGDLLEMVGGASGILASIRRGYVIAGKAFTAVPRAVPKRRSRRTDTGLTLELV</sequence>
<comment type="subcellular location">
    <subcellularLocation>
        <location evidence="1">Cell membrane</location>
        <topology evidence="1">Multi-pass membrane protein</topology>
    </subcellularLocation>
</comment>
<evidence type="ECO:0000256" key="4">
    <source>
        <dbReference type="ARBA" id="ARBA00023136"/>
    </source>
</evidence>
<dbReference type="Gene3D" id="1.20.58.340">
    <property type="entry name" value="Magnesium transport protein CorA, transmembrane region"/>
    <property type="match status" value="1"/>
</dbReference>
<feature type="transmembrane region" description="Helical" evidence="6">
    <location>
        <begin position="1544"/>
        <end position="1566"/>
    </location>
</feature>
<dbReference type="InterPro" id="IPR045863">
    <property type="entry name" value="CorA_TM1_TM2"/>
</dbReference>
<feature type="region of interest" description="Disordered" evidence="5">
    <location>
        <begin position="966"/>
        <end position="995"/>
    </location>
</feature>
<dbReference type="InterPro" id="IPR058348">
    <property type="entry name" value="DUF8035"/>
</dbReference>
<feature type="region of interest" description="Disordered" evidence="5">
    <location>
        <begin position="643"/>
        <end position="698"/>
    </location>
</feature>
<evidence type="ECO:0000256" key="2">
    <source>
        <dbReference type="ARBA" id="ARBA00022692"/>
    </source>
</evidence>
<feature type="domain" description="DUF8035" evidence="7">
    <location>
        <begin position="151"/>
        <end position="201"/>
    </location>
</feature>
<feature type="compositionally biased region" description="Polar residues" evidence="5">
    <location>
        <begin position="884"/>
        <end position="910"/>
    </location>
</feature>
<dbReference type="PANTHER" id="PTHR46494:SF1">
    <property type="entry name" value="CORA FAMILY METAL ION TRANSPORTER (EUROFUNG)"/>
    <property type="match status" value="1"/>
</dbReference>
<organism evidence="8 9">
    <name type="scientific">Teratosphaeria nubilosa</name>
    <dbReference type="NCBI Taxonomy" id="161662"/>
    <lineage>
        <taxon>Eukaryota</taxon>
        <taxon>Fungi</taxon>
        <taxon>Dikarya</taxon>
        <taxon>Ascomycota</taxon>
        <taxon>Pezizomycotina</taxon>
        <taxon>Dothideomycetes</taxon>
        <taxon>Dothideomycetidae</taxon>
        <taxon>Mycosphaerellales</taxon>
        <taxon>Teratosphaeriaceae</taxon>
        <taxon>Teratosphaeria</taxon>
    </lineage>
</organism>
<feature type="compositionally biased region" description="Basic and acidic residues" evidence="5">
    <location>
        <begin position="236"/>
        <end position="245"/>
    </location>
</feature>
<feature type="compositionally biased region" description="Basic and acidic residues" evidence="5">
    <location>
        <begin position="68"/>
        <end position="82"/>
    </location>
</feature>
<dbReference type="SUPFAM" id="SSF144083">
    <property type="entry name" value="Magnesium transport protein CorA, transmembrane region"/>
    <property type="match status" value="1"/>
</dbReference>
<evidence type="ECO:0000256" key="6">
    <source>
        <dbReference type="SAM" id="Phobius"/>
    </source>
</evidence>
<dbReference type="GO" id="GO:0050897">
    <property type="term" value="F:cobalt ion binding"/>
    <property type="evidence" value="ECO:0007669"/>
    <property type="project" value="TreeGrafter"/>
</dbReference>